<keyword evidence="1" id="KW-0472">Membrane</keyword>
<accession>A0A645H4Z8</accession>
<keyword evidence="1" id="KW-1133">Transmembrane helix</keyword>
<evidence type="ECO:0008006" key="3">
    <source>
        <dbReference type="Google" id="ProtNLM"/>
    </source>
</evidence>
<sequence>MIKVKLKNQPEEMQEIFIRHVIDDISIVDLAKLYNMDYAALRKRIYRIKTQLSVSVKVDEVIWTLILISNVPFLLQLTFFSRR</sequence>
<reference evidence="2" key="1">
    <citation type="submission" date="2019-08" db="EMBL/GenBank/DDBJ databases">
        <authorList>
            <person name="Kucharzyk K."/>
            <person name="Murdoch R.W."/>
            <person name="Higgins S."/>
            <person name="Loffler F."/>
        </authorList>
    </citation>
    <scope>NUCLEOTIDE SEQUENCE</scope>
</reference>
<protein>
    <recommendedName>
        <fullName evidence="3">RNA polymerase sigma factor 70 region 4 type 2 domain-containing protein</fullName>
    </recommendedName>
</protein>
<name>A0A645H4Z8_9ZZZZ</name>
<gene>
    <name evidence="2" type="ORF">SDC9_181567</name>
</gene>
<dbReference type="AlphaFoldDB" id="A0A645H4Z8"/>
<comment type="caution">
    <text evidence="2">The sequence shown here is derived from an EMBL/GenBank/DDBJ whole genome shotgun (WGS) entry which is preliminary data.</text>
</comment>
<proteinExistence type="predicted"/>
<feature type="transmembrane region" description="Helical" evidence="1">
    <location>
        <begin position="61"/>
        <end position="80"/>
    </location>
</feature>
<dbReference type="EMBL" id="VSSQ01086917">
    <property type="protein sequence ID" value="MPN34075.1"/>
    <property type="molecule type" value="Genomic_DNA"/>
</dbReference>
<organism evidence="2">
    <name type="scientific">bioreactor metagenome</name>
    <dbReference type="NCBI Taxonomy" id="1076179"/>
    <lineage>
        <taxon>unclassified sequences</taxon>
        <taxon>metagenomes</taxon>
        <taxon>ecological metagenomes</taxon>
    </lineage>
</organism>
<evidence type="ECO:0000313" key="2">
    <source>
        <dbReference type="EMBL" id="MPN34075.1"/>
    </source>
</evidence>
<evidence type="ECO:0000256" key="1">
    <source>
        <dbReference type="SAM" id="Phobius"/>
    </source>
</evidence>
<keyword evidence="1" id="KW-0812">Transmembrane</keyword>